<evidence type="ECO:0000256" key="2">
    <source>
        <dbReference type="PROSITE-ProRule" id="PRU00176"/>
    </source>
</evidence>
<dbReference type="Gene3D" id="3.30.70.330">
    <property type="match status" value="1"/>
</dbReference>
<dbReference type="PROSITE" id="PS50102">
    <property type="entry name" value="RRM"/>
    <property type="match status" value="1"/>
</dbReference>
<organism evidence="5 6">
    <name type="scientific">Gonium pectorale</name>
    <name type="common">Green alga</name>
    <dbReference type="NCBI Taxonomy" id="33097"/>
    <lineage>
        <taxon>Eukaryota</taxon>
        <taxon>Viridiplantae</taxon>
        <taxon>Chlorophyta</taxon>
        <taxon>core chlorophytes</taxon>
        <taxon>Chlorophyceae</taxon>
        <taxon>CS clade</taxon>
        <taxon>Chlamydomonadales</taxon>
        <taxon>Volvocaceae</taxon>
        <taxon>Gonium</taxon>
    </lineage>
</organism>
<comment type="caution">
    <text evidence="5">The sequence shown here is derived from an EMBL/GenBank/DDBJ whole genome shotgun (WGS) entry which is preliminary data.</text>
</comment>
<keyword evidence="1" id="KW-0508">mRNA splicing</keyword>
<dbReference type="SMART" id="SM00360">
    <property type="entry name" value="RRM"/>
    <property type="match status" value="1"/>
</dbReference>
<dbReference type="SUPFAM" id="SSF54928">
    <property type="entry name" value="RNA-binding domain, RBD"/>
    <property type="match status" value="1"/>
</dbReference>
<feature type="compositionally biased region" description="Basic residues" evidence="3">
    <location>
        <begin position="132"/>
        <end position="161"/>
    </location>
</feature>
<dbReference type="STRING" id="33097.A0A150GI69"/>
<dbReference type="AlphaFoldDB" id="A0A150GI69"/>
<dbReference type="InterPro" id="IPR012677">
    <property type="entry name" value="Nucleotide-bd_a/b_plait_sf"/>
</dbReference>
<keyword evidence="6" id="KW-1185">Reference proteome</keyword>
<feature type="domain" description="RRM" evidence="4">
    <location>
        <begin position="24"/>
        <end position="102"/>
    </location>
</feature>
<protein>
    <recommendedName>
        <fullName evidence="4">RRM domain-containing protein</fullName>
    </recommendedName>
</protein>
<feature type="region of interest" description="Disordered" evidence="3">
    <location>
        <begin position="101"/>
        <end position="276"/>
    </location>
</feature>
<gene>
    <name evidence="5" type="ORF">GPECTOR_22g949</name>
</gene>
<proteinExistence type="predicted"/>
<dbReference type="OrthoDB" id="439808at2759"/>
<dbReference type="InterPro" id="IPR035979">
    <property type="entry name" value="RBD_domain_sf"/>
</dbReference>
<dbReference type="GO" id="GO:0003723">
    <property type="term" value="F:RNA binding"/>
    <property type="evidence" value="ECO:0007669"/>
    <property type="project" value="UniProtKB-UniRule"/>
</dbReference>
<name>A0A150GI69_GONPE</name>
<reference evidence="6" key="1">
    <citation type="journal article" date="2016" name="Nat. Commun.">
        <title>The Gonium pectorale genome demonstrates co-option of cell cycle regulation during the evolution of multicellularity.</title>
        <authorList>
            <person name="Hanschen E.R."/>
            <person name="Marriage T.N."/>
            <person name="Ferris P.J."/>
            <person name="Hamaji T."/>
            <person name="Toyoda A."/>
            <person name="Fujiyama A."/>
            <person name="Neme R."/>
            <person name="Noguchi H."/>
            <person name="Minakuchi Y."/>
            <person name="Suzuki M."/>
            <person name="Kawai-Toyooka H."/>
            <person name="Smith D.R."/>
            <person name="Sparks H."/>
            <person name="Anderson J."/>
            <person name="Bakaric R."/>
            <person name="Luria V."/>
            <person name="Karger A."/>
            <person name="Kirschner M.W."/>
            <person name="Durand P.M."/>
            <person name="Michod R.E."/>
            <person name="Nozaki H."/>
            <person name="Olson B.J."/>
        </authorList>
    </citation>
    <scope>NUCLEOTIDE SEQUENCE [LARGE SCALE GENOMIC DNA]</scope>
    <source>
        <strain evidence="6">NIES-2863</strain>
    </source>
</reference>
<feature type="compositionally biased region" description="Basic and acidic residues" evidence="3">
    <location>
        <begin position="162"/>
        <end position="208"/>
    </location>
</feature>
<evidence type="ECO:0000256" key="1">
    <source>
        <dbReference type="ARBA" id="ARBA00023187"/>
    </source>
</evidence>
<evidence type="ECO:0000259" key="4">
    <source>
        <dbReference type="PROSITE" id="PS50102"/>
    </source>
</evidence>
<evidence type="ECO:0000313" key="6">
    <source>
        <dbReference type="Proteomes" id="UP000075714"/>
    </source>
</evidence>
<feature type="compositionally biased region" description="Basic and acidic residues" evidence="3">
    <location>
        <begin position="218"/>
        <end position="255"/>
    </location>
</feature>
<keyword evidence="1" id="KW-0507">mRNA processing</keyword>
<evidence type="ECO:0000256" key="3">
    <source>
        <dbReference type="SAM" id="MobiDB-lite"/>
    </source>
</evidence>
<dbReference type="GO" id="GO:0008380">
    <property type="term" value="P:RNA splicing"/>
    <property type="evidence" value="ECO:0007669"/>
    <property type="project" value="UniProtKB-KW"/>
</dbReference>
<evidence type="ECO:0000313" key="5">
    <source>
        <dbReference type="EMBL" id="KXZ49355.1"/>
    </source>
</evidence>
<dbReference type="EMBL" id="LSYV01000023">
    <property type="protein sequence ID" value="KXZ49355.1"/>
    <property type="molecule type" value="Genomic_DNA"/>
</dbReference>
<dbReference type="Pfam" id="PF00076">
    <property type="entry name" value="RRM_1"/>
    <property type="match status" value="1"/>
</dbReference>
<dbReference type="InterPro" id="IPR050907">
    <property type="entry name" value="SRSF"/>
</dbReference>
<dbReference type="Proteomes" id="UP000075714">
    <property type="component" value="Unassembled WGS sequence"/>
</dbReference>
<dbReference type="InterPro" id="IPR000504">
    <property type="entry name" value="RRM_dom"/>
</dbReference>
<sequence>MSSRSRDKDRDDYGPASAGVRNKVSVLVRNIPLTYTAEDLRATFEKYGELRDVYIPRDYYTQRSRGFGFIEFRDARDADEAIYRMDRTTLEGREINVCLSKEGRKTPREMMIIETKQTGDRSGSYGDDRRDRRSRSPRRGSRHSRSRSPRRGGRSRSRSPRGGRDYDRRRDGRDRDYDRGRDRDYDRRDRDYDRGRGRDDRDDRDYRRSSRSRSPRGGRQDGRERERDRSRSPRRDREPSPREERERDAAYEDRVPPVVDDAVGLEDVAPASNDYY</sequence>
<accession>A0A150GI69</accession>
<dbReference type="PANTHER" id="PTHR23147">
    <property type="entry name" value="SERINE/ARGININE RICH SPLICING FACTOR"/>
    <property type="match status" value="1"/>
</dbReference>
<keyword evidence="2" id="KW-0694">RNA-binding</keyword>